<protein>
    <submittedName>
        <fullName evidence="3">Uncharacterized protein</fullName>
    </submittedName>
</protein>
<sequence length="199" mass="20962">MMLNRSADGIVRRSDMFRSGMRVMALAAVAVAGVAGSPSVAQAQQSEATSVATGWSVVAGLGHFVYDEPGVVGHRIWFGVQAVTAADGSTRGHFLYRHELPDGTLVGQGRADVTCLKVTGNVAVFTAIVPEGQGNVKNHGYYVKIIDGGSEPDEIVDAQAQNGPERPPTHCLDPETDLPPGSPQRPRYPVLMGGYVVHG</sequence>
<dbReference type="EMBL" id="RAQQ01000042">
    <property type="protein sequence ID" value="RKF22912.1"/>
    <property type="molecule type" value="Genomic_DNA"/>
</dbReference>
<name>A0A420EQF8_9ACTN</name>
<proteinExistence type="predicted"/>
<comment type="caution">
    <text evidence="3">The sequence shown here is derived from an EMBL/GenBank/DDBJ whole genome shotgun (WGS) entry which is preliminary data.</text>
</comment>
<evidence type="ECO:0000313" key="4">
    <source>
        <dbReference type="Proteomes" id="UP000285744"/>
    </source>
</evidence>
<evidence type="ECO:0000256" key="1">
    <source>
        <dbReference type="SAM" id="MobiDB-lite"/>
    </source>
</evidence>
<evidence type="ECO:0000313" key="3">
    <source>
        <dbReference type="EMBL" id="RKF22912.1"/>
    </source>
</evidence>
<dbReference type="Proteomes" id="UP000285744">
    <property type="component" value="Unassembled WGS sequence"/>
</dbReference>
<feature type="chain" id="PRO_5019264739" evidence="2">
    <location>
        <begin position="44"/>
        <end position="199"/>
    </location>
</feature>
<accession>A0A420EQF8</accession>
<organism evidence="3 4">
    <name type="scientific">Micromonospora globbae</name>
    <dbReference type="NCBI Taxonomy" id="1894969"/>
    <lineage>
        <taxon>Bacteria</taxon>
        <taxon>Bacillati</taxon>
        <taxon>Actinomycetota</taxon>
        <taxon>Actinomycetes</taxon>
        <taxon>Micromonosporales</taxon>
        <taxon>Micromonosporaceae</taxon>
        <taxon>Micromonospora</taxon>
    </lineage>
</organism>
<dbReference type="AlphaFoldDB" id="A0A420EQF8"/>
<gene>
    <name evidence="3" type="ORF">D7I43_30760</name>
</gene>
<evidence type="ECO:0000256" key="2">
    <source>
        <dbReference type="SAM" id="SignalP"/>
    </source>
</evidence>
<feature type="region of interest" description="Disordered" evidence="1">
    <location>
        <begin position="159"/>
        <end position="187"/>
    </location>
</feature>
<keyword evidence="2" id="KW-0732">Signal</keyword>
<feature type="signal peptide" evidence="2">
    <location>
        <begin position="1"/>
        <end position="43"/>
    </location>
</feature>
<reference evidence="3 4" key="1">
    <citation type="journal article" date="2018" name="Int. J. Syst. Evol. Microbiol.">
        <title>Micromonospora globbae sp. nov., an endophytic actinomycete isolated from roots of Globba winitii C. H. Wright.</title>
        <authorList>
            <person name="Kuncharoen N."/>
            <person name="Pittayakhajonwut P."/>
            <person name="Tanasupawat S."/>
        </authorList>
    </citation>
    <scope>NUCLEOTIDE SEQUENCE [LARGE SCALE GENOMIC DNA]</scope>
    <source>
        <strain evidence="3 4">WPS1-2</strain>
    </source>
</reference>